<dbReference type="Gene3D" id="3.40.640.10">
    <property type="entry name" value="Type I PLP-dependent aspartate aminotransferase-like (Major domain)"/>
    <property type="match status" value="1"/>
</dbReference>
<comment type="similarity">
    <text evidence="2 6">Belongs to the class-I pyridoxal-phosphate-dependent aminotransferase family.</text>
</comment>
<dbReference type="InterPro" id="IPR050596">
    <property type="entry name" value="AspAT/PAT-like"/>
</dbReference>
<evidence type="ECO:0000256" key="3">
    <source>
        <dbReference type="ARBA" id="ARBA00022576"/>
    </source>
</evidence>
<dbReference type="InterPro" id="IPR015424">
    <property type="entry name" value="PyrdxlP-dep_Trfase"/>
</dbReference>
<gene>
    <name evidence="8" type="ORF">JFN88_15290</name>
</gene>
<evidence type="ECO:0000313" key="9">
    <source>
        <dbReference type="Proteomes" id="UP000640274"/>
    </source>
</evidence>
<keyword evidence="4 6" id="KW-0808">Transferase</keyword>
<dbReference type="PROSITE" id="PS00105">
    <property type="entry name" value="AA_TRANSFER_CLASS_1"/>
    <property type="match status" value="1"/>
</dbReference>
<dbReference type="GO" id="GO:0006520">
    <property type="term" value="P:amino acid metabolic process"/>
    <property type="evidence" value="ECO:0007669"/>
    <property type="project" value="InterPro"/>
</dbReference>
<dbReference type="Proteomes" id="UP000640274">
    <property type="component" value="Unassembled WGS sequence"/>
</dbReference>
<reference evidence="8" key="1">
    <citation type="submission" date="2020-12" db="EMBL/GenBank/DDBJ databases">
        <authorList>
            <person name="Huq M.A."/>
        </authorList>
    </citation>
    <scope>NUCLEOTIDE SEQUENCE</scope>
    <source>
        <strain evidence="8">MAHUQ-46</strain>
    </source>
</reference>
<evidence type="ECO:0000256" key="1">
    <source>
        <dbReference type="ARBA" id="ARBA00001933"/>
    </source>
</evidence>
<dbReference type="InterPro" id="IPR004839">
    <property type="entry name" value="Aminotransferase_I/II_large"/>
</dbReference>
<dbReference type="GO" id="GO:0030170">
    <property type="term" value="F:pyridoxal phosphate binding"/>
    <property type="evidence" value="ECO:0007669"/>
    <property type="project" value="InterPro"/>
</dbReference>
<dbReference type="EC" id="2.6.1.-" evidence="6"/>
<organism evidence="8 9">
    <name type="scientific">Paenibacillus roseus</name>
    <dbReference type="NCBI Taxonomy" id="2798579"/>
    <lineage>
        <taxon>Bacteria</taxon>
        <taxon>Bacillati</taxon>
        <taxon>Bacillota</taxon>
        <taxon>Bacilli</taxon>
        <taxon>Bacillales</taxon>
        <taxon>Paenibacillaceae</taxon>
        <taxon>Paenibacillus</taxon>
    </lineage>
</organism>
<evidence type="ECO:0000256" key="5">
    <source>
        <dbReference type="ARBA" id="ARBA00022898"/>
    </source>
</evidence>
<evidence type="ECO:0000256" key="6">
    <source>
        <dbReference type="RuleBase" id="RU000481"/>
    </source>
</evidence>
<keyword evidence="5" id="KW-0663">Pyridoxal phosphate</keyword>
<evidence type="ECO:0000313" key="8">
    <source>
        <dbReference type="EMBL" id="MBJ6362598.1"/>
    </source>
</evidence>
<dbReference type="InterPro" id="IPR004838">
    <property type="entry name" value="NHTrfase_class1_PyrdxlP-BS"/>
</dbReference>
<keyword evidence="3 6" id="KW-0032">Aminotransferase</keyword>
<accession>A0A934J6N5</accession>
<comment type="caution">
    <text evidence="8">The sequence shown here is derived from an EMBL/GenBank/DDBJ whole genome shotgun (WGS) entry which is preliminary data.</text>
</comment>
<dbReference type="GO" id="GO:0008483">
    <property type="term" value="F:transaminase activity"/>
    <property type="evidence" value="ECO:0007669"/>
    <property type="project" value="UniProtKB-KW"/>
</dbReference>
<dbReference type="AlphaFoldDB" id="A0A934J6N5"/>
<evidence type="ECO:0000259" key="7">
    <source>
        <dbReference type="Pfam" id="PF00155"/>
    </source>
</evidence>
<feature type="domain" description="Aminotransferase class I/classII large" evidence="7">
    <location>
        <begin position="28"/>
        <end position="377"/>
    </location>
</feature>
<comment type="cofactor">
    <cofactor evidence="1 6">
        <name>pyridoxal 5'-phosphate</name>
        <dbReference type="ChEBI" id="CHEBI:597326"/>
    </cofactor>
</comment>
<evidence type="ECO:0000256" key="4">
    <source>
        <dbReference type="ARBA" id="ARBA00022679"/>
    </source>
</evidence>
<dbReference type="PANTHER" id="PTHR46383">
    <property type="entry name" value="ASPARTATE AMINOTRANSFERASE"/>
    <property type="match status" value="1"/>
</dbReference>
<dbReference type="FunFam" id="3.40.640.10:FF:000033">
    <property type="entry name" value="Aspartate aminotransferase"/>
    <property type="match status" value="1"/>
</dbReference>
<dbReference type="SUPFAM" id="SSF53383">
    <property type="entry name" value="PLP-dependent transferases"/>
    <property type="match status" value="1"/>
</dbReference>
<sequence>MGSEWISPLVRDIPPSGIRAFFDMKGEDSISLGVGEPDFVTPEHIREACVRALNEGFTKYTSNAGIIELREEIARYMEQNWGLHYEPGSEVLVTVGTSEAVDLALRTFICQGDEVLIPVPSYIAYSPIVAINGGSTVPIPTSAADQFKLTAEALKAALTPRSRVLMLNYPNNPTGAVMTAEDWLPVVEVIKEHNLIVLSDEVYCELTYGRKHVSIASLPGMMERTIVINGFSKAFAMTGWRIGYACGQGELIGAMLKIHQYTAMCAPAIGQIAALESLRNGIEAKDRMIAAYEQRRNSFVQGLQDIGLPCHLPEGAFYVFPSIAGTGLTSEQFAIQLMQETGVGVVPGTVFGEGGAGFIRCSYSVAPEQLNRALERIDQFVRKWSLTTADAG</sequence>
<dbReference type="RefSeq" id="WP_199020140.1">
    <property type="nucleotide sequence ID" value="NZ_JAELUP010000077.1"/>
</dbReference>
<name>A0A934J6N5_9BACL</name>
<dbReference type="EMBL" id="JAELUP010000077">
    <property type="protein sequence ID" value="MBJ6362598.1"/>
    <property type="molecule type" value="Genomic_DNA"/>
</dbReference>
<dbReference type="PANTHER" id="PTHR46383:SF3">
    <property type="entry name" value="ASPARTATE AMINOTRANSFERASE-RELATED"/>
    <property type="match status" value="1"/>
</dbReference>
<dbReference type="CDD" id="cd00609">
    <property type="entry name" value="AAT_like"/>
    <property type="match status" value="1"/>
</dbReference>
<dbReference type="Pfam" id="PF00155">
    <property type="entry name" value="Aminotran_1_2"/>
    <property type="match status" value="1"/>
</dbReference>
<evidence type="ECO:0000256" key="2">
    <source>
        <dbReference type="ARBA" id="ARBA00007441"/>
    </source>
</evidence>
<dbReference type="InterPro" id="IPR015421">
    <property type="entry name" value="PyrdxlP-dep_Trfase_major"/>
</dbReference>
<protein>
    <recommendedName>
        <fullName evidence="6">Aminotransferase</fullName>
        <ecNumber evidence="6">2.6.1.-</ecNumber>
    </recommendedName>
</protein>
<keyword evidence="9" id="KW-1185">Reference proteome</keyword>
<dbReference type="Gene3D" id="3.90.1150.10">
    <property type="entry name" value="Aspartate Aminotransferase, domain 1"/>
    <property type="match status" value="1"/>
</dbReference>
<dbReference type="InterPro" id="IPR015422">
    <property type="entry name" value="PyrdxlP-dep_Trfase_small"/>
</dbReference>
<proteinExistence type="inferred from homology"/>